<name>A0A1W2E8S1_9FIRM</name>
<proteinExistence type="predicted"/>
<dbReference type="EMBL" id="FWXI01000022">
    <property type="protein sequence ID" value="SMD06183.1"/>
    <property type="molecule type" value="Genomic_DNA"/>
</dbReference>
<dbReference type="OrthoDB" id="9789125at2"/>
<protein>
    <submittedName>
        <fullName evidence="3">2-oxoglutarate ferredoxin oxidoreductase, gamma subunit</fullName>
    </submittedName>
</protein>
<dbReference type="SUPFAM" id="SSF53323">
    <property type="entry name" value="Pyruvate-ferredoxin oxidoreductase, PFOR, domain III"/>
    <property type="match status" value="1"/>
</dbReference>
<dbReference type="InterPro" id="IPR019752">
    <property type="entry name" value="Pyrv/ketoisovalerate_OxRed_cat"/>
</dbReference>
<dbReference type="STRING" id="112901.SAMN04488500_12250"/>
<dbReference type="AlphaFoldDB" id="A0A1W2E8S1"/>
<dbReference type="Pfam" id="PF01558">
    <property type="entry name" value="POR"/>
    <property type="match status" value="1"/>
</dbReference>
<reference evidence="3 4" key="1">
    <citation type="submission" date="2017-04" db="EMBL/GenBank/DDBJ databases">
        <authorList>
            <person name="Afonso C.L."/>
            <person name="Miller P.J."/>
            <person name="Scott M.A."/>
            <person name="Spackman E."/>
            <person name="Goraichik I."/>
            <person name="Dimitrov K.M."/>
            <person name="Suarez D.L."/>
            <person name="Swayne D.E."/>
        </authorList>
    </citation>
    <scope>NUCLEOTIDE SEQUENCE [LARGE SCALE GENOMIC DNA]</scope>
    <source>
        <strain evidence="3 4">DSM 5090</strain>
    </source>
</reference>
<feature type="domain" description="Pyruvate/ketoisovalerate oxidoreductase catalytic" evidence="2">
    <location>
        <begin position="10"/>
        <end position="170"/>
    </location>
</feature>
<evidence type="ECO:0000313" key="3">
    <source>
        <dbReference type="EMBL" id="SMD06183.1"/>
    </source>
</evidence>
<accession>A0A1W2E8S1</accession>
<dbReference type="Proteomes" id="UP000192738">
    <property type="component" value="Unassembled WGS sequence"/>
</dbReference>
<dbReference type="InterPro" id="IPR002869">
    <property type="entry name" value="Pyrv_flavodox_OxRed_cen"/>
</dbReference>
<dbReference type="InterPro" id="IPR052554">
    <property type="entry name" value="2-oxoglutarate_synth_KorC"/>
</dbReference>
<dbReference type="GO" id="GO:0016903">
    <property type="term" value="F:oxidoreductase activity, acting on the aldehyde or oxo group of donors"/>
    <property type="evidence" value="ECO:0007669"/>
    <property type="project" value="InterPro"/>
</dbReference>
<evidence type="ECO:0000259" key="2">
    <source>
        <dbReference type="Pfam" id="PF01558"/>
    </source>
</evidence>
<dbReference type="RefSeq" id="WP_084577689.1">
    <property type="nucleotide sequence ID" value="NZ_CP155572.1"/>
</dbReference>
<dbReference type="PANTHER" id="PTHR42730:SF1">
    <property type="entry name" value="2-OXOGLUTARATE SYNTHASE SUBUNIT KORC"/>
    <property type="match status" value="1"/>
</dbReference>
<dbReference type="PANTHER" id="PTHR42730">
    <property type="entry name" value="2-OXOGLUTARATE SYNTHASE SUBUNIT KORC"/>
    <property type="match status" value="1"/>
</dbReference>
<keyword evidence="1" id="KW-0560">Oxidoreductase</keyword>
<dbReference type="Gene3D" id="3.40.920.10">
    <property type="entry name" value="Pyruvate-ferredoxin oxidoreductase, PFOR, domain III"/>
    <property type="match status" value="1"/>
</dbReference>
<keyword evidence="4" id="KW-1185">Reference proteome</keyword>
<gene>
    <name evidence="3" type="ORF">SAMN04488500_12250</name>
</gene>
<evidence type="ECO:0000256" key="1">
    <source>
        <dbReference type="ARBA" id="ARBA00023002"/>
    </source>
</evidence>
<organism evidence="3 4">
    <name type="scientific">Sporomusa malonica</name>
    <dbReference type="NCBI Taxonomy" id="112901"/>
    <lineage>
        <taxon>Bacteria</taxon>
        <taxon>Bacillati</taxon>
        <taxon>Bacillota</taxon>
        <taxon>Negativicutes</taxon>
        <taxon>Selenomonadales</taxon>
        <taxon>Sporomusaceae</taxon>
        <taxon>Sporomusa</taxon>
    </lineage>
</organism>
<evidence type="ECO:0000313" key="4">
    <source>
        <dbReference type="Proteomes" id="UP000192738"/>
    </source>
</evidence>
<sequence>MWQISLSGTGGQGLILAGIILAEAAILDGKQTIQTQSYGPEARGGASKSEVLISDEELDYPKATSADILLAMSQEACDKYIGLLRQGGRLIVDTTLVKTMPTVDAQTLALPITHIARNELGNVMVANIVALGALVGFAGVVGLDCLTQAVLARVPKGTEELNKKALETGFALGQAER</sequence>